<evidence type="ECO:0000256" key="1">
    <source>
        <dbReference type="ARBA" id="ARBA00004651"/>
    </source>
</evidence>
<feature type="transmembrane region" description="Helical" evidence="6">
    <location>
        <begin position="318"/>
        <end position="337"/>
    </location>
</feature>
<name>A0ABU2NXU6_9ACTN</name>
<dbReference type="Gene3D" id="1.20.1250.20">
    <property type="entry name" value="MFS general substrate transporter like domains"/>
    <property type="match status" value="1"/>
</dbReference>
<keyword evidence="4 6" id="KW-1133">Transmembrane helix</keyword>
<sequence length="434" mass="43889">MKHATTGRAAGPVRARTGGLFTARYLSFLSAMGLSSLGDAAWYVTLAWTLTETTSPGTAGAVLALASLPQLLTLLGGGAVADSAGPRRVMYRADVARAGVMVVAAGLVAVTGPDVVVLVVAAAALSLCAAFFVPASGAFRARLLPREHLVRGNALYLSGLRGGQALGGPLGGGLLALGGVPLVAAVNAATFGLAAFAVRKARGLPGSTEERARAVEDAAADAGRDAPPPAAIRTFRQQIADGLRTVVRRPHLRSVMLVIGLVELSAGGPVNVGIVLLAGTYGSGAGGAGLLLTLFTVGATAGFLLTLVWPARRRAGRVVLLGSVVQTGCLASLAMVSSLHWALVPYCLIGLVSGVGGIVLVSLVQRWSPESARGRVMSVQALLIFGAAPLGNLLIGVLAEGFGMRAAFATHAALAGCAALTLLLVRPLREARLD</sequence>
<comment type="subcellular location">
    <subcellularLocation>
        <location evidence="1">Cell membrane</location>
        <topology evidence="1">Multi-pass membrane protein</topology>
    </subcellularLocation>
</comment>
<feature type="transmembrane region" description="Helical" evidence="6">
    <location>
        <begin position="57"/>
        <end position="81"/>
    </location>
</feature>
<dbReference type="SUPFAM" id="SSF103473">
    <property type="entry name" value="MFS general substrate transporter"/>
    <property type="match status" value="1"/>
</dbReference>
<keyword evidence="5 6" id="KW-0472">Membrane</keyword>
<evidence type="ECO:0000256" key="2">
    <source>
        <dbReference type="ARBA" id="ARBA00022475"/>
    </source>
</evidence>
<feature type="transmembrane region" description="Helical" evidence="6">
    <location>
        <begin position="254"/>
        <end position="278"/>
    </location>
</feature>
<evidence type="ECO:0000313" key="9">
    <source>
        <dbReference type="Proteomes" id="UP001183414"/>
    </source>
</evidence>
<dbReference type="Proteomes" id="UP001183414">
    <property type="component" value="Unassembled WGS sequence"/>
</dbReference>
<evidence type="ECO:0000313" key="8">
    <source>
        <dbReference type="EMBL" id="MDT0381352.1"/>
    </source>
</evidence>
<dbReference type="InterPro" id="IPR036259">
    <property type="entry name" value="MFS_trans_sf"/>
</dbReference>
<proteinExistence type="predicted"/>
<reference evidence="9" key="1">
    <citation type="submission" date="2023-07" db="EMBL/GenBank/DDBJ databases">
        <title>30 novel species of actinomycetes from the DSMZ collection.</title>
        <authorList>
            <person name="Nouioui I."/>
        </authorList>
    </citation>
    <scope>NUCLEOTIDE SEQUENCE [LARGE SCALE GENOMIC DNA]</scope>
    <source>
        <strain evidence="9">DSM 42041</strain>
    </source>
</reference>
<dbReference type="PANTHER" id="PTHR23513">
    <property type="entry name" value="INTEGRAL MEMBRANE EFFLUX PROTEIN-RELATED"/>
    <property type="match status" value="1"/>
</dbReference>
<comment type="caution">
    <text evidence="8">The sequence shown here is derived from an EMBL/GenBank/DDBJ whole genome shotgun (WGS) entry which is preliminary data.</text>
</comment>
<gene>
    <name evidence="8" type="ORF">RM572_21575</name>
</gene>
<keyword evidence="3 6" id="KW-0812">Transmembrane</keyword>
<feature type="transmembrane region" description="Helical" evidence="6">
    <location>
        <begin position="343"/>
        <end position="364"/>
    </location>
</feature>
<feature type="transmembrane region" description="Helical" evidence="6">
    <location>
        <begin position="21"/>
        <end position="45"/>
    </location>
</feature>
<feature type="transmembrane region" description="Helical" evidence="6">
    <location>
        <begin position="405"/>
        <end position="425"/>
    </location>
</feature>
<dbReference type="CDD" id="cd06173">
    <property type="entry name" value="MFS_MefA_like"/>
    <property type="match status" value="1"/>
</dbReference>
<feature type="transmembrane region" description="Helical" evidence="6">
    <location>
        <begin position="376"/>
        <end position="399"/>
    </location>
</feature>
<evidence type="ECO:0000256" key="3">
    <source>
        <dbReference type="ARBA" id="ARBA00022692"/>
    </source>
</evidence>
<dbReference type="PROSITE" id="PS50850">
    <property type="entry name" value="MFS"/>
    <property type="match status" value="1"/>
</dbReference>
<protein>
    <submittedName>
        <fullName evidence="8">MFS transporter</fullName>
    </submittedName>
</protein>
<dbReference type="RefSeq" id="WP_311675035.1">
    <property type="nucleotide sequence ID" value="NZ_JAVREQ010000021.1"/>
</dbReference>
<dbReference type="InterPro" id="IPR020846">
    <property type="entry name" value="MFS_dom"/>
</dbReference>
<dbReference type="InterPro" id="IPR011701">
    <property type="entry name" value="MFS"/>
</dbReference>
<keyword evidence="9" id="KW-1185">Reference proteome</keyword>
<evidence type="ECO:0000259" key="7">
    <source>
        <dbReference type="PROSITE" id="PS50850"/>
    </source>
</evidence>
<evidence type="ECO:0000256" key="6">
    <source>
        <dbReference type="SAM" id="Phobius"/>
    </source>
</evidence>
<feature type="domain" description="Major facilitator superfamily (MFS) profile" evidence="7">
    <location>
        <begin position="19"/>
        <end position="430"/>
    </location>
</feature>
<evidence type="ECO:0000256" key="5">
    <source>
        <dbReference type="ARBA" id="ARBA00023136"/>
    </source>
</evidence>
<keyword evidence="2" id="KW-1003">Cell membrane</keyword>
<dbReference type="PANTHER" id="PTHR23513:SF17">
    <property type="entry name" value="MEMBRANE PROTEIN"/>
    <property type="match status" value="1"/>
</dbReference>
<dbReference type="Pfam" id="PF07690">
    <property type="entry name" value="MFS_1"/>
    <property type="match status" value="1"/>
</dbReference>
<accession>A0ABU2NXU6</accession>
<organism evidence="8 9">
    <name type="scientific">Streptomyces hazeniae</name>
    <dbReference type="NCBI Taxonomy" id="3075538"/>
    <lineage>
        <taxon>Bacteria</taxon>
        <taxon>Bacillati</taxon>
        <taxon>Actinomycetota</taxon>
        <taxon>Actinomycetes</taxon>
        <taxon>Kitasatosporales</taxon>
        <taxon>Streptomycetaceae</taxon>
        <taxon>Streptomyces</taxon>
    </lineage>
</organism>
<evidence type="ECO:0000256" key="4">
    <source>
        <dbReference type="ARBA" id="ARBA00022989"/>
    </source>
</evidence>
<dbReference type="EMBL" id="JAVREQ010000021">
    <property type="protein sequence ID" value="MDT0381352.1"/>
    <property type="molecule type" value="Genomic_DNA"/>
</dbReference>
<feature type="transmembrane region" description="Helical" evidence="6">
    <location>
        <begin position="290"/>
        <end position="311"/>
    </location>
</feature>